<evidence type="ECO:0000256" key="3">
    <source>
        <dbReference type="ARBA" id="ARBA00001946"/>
    </source>
</evidence>
<dbReference type="GO" id="GO:0003677">
    <property type="term" value="F:DNA binding"/>
    <property type="evidence" value="ECO:0007669"/>
    <property type="project" value="UniProtKB-UniRule"/>
</dbReference>
<evidence type="ECO:0000256" key="10">
    <source>
        <dbReference type="ARBA" id="ARBA00022842"/>
    </source>
</evidence>
<dbReference type="InterPro" id="IPR001241">
    <property type="entry name" value="Topo_IIA"/>
</dbReference>
<reference evidence="19" key="1">
    <citation type="submission" date="2021-12" db="EMBL/GenBank/DDBJ databases">
        <authorList>
            <person name="King R."/>
        </authorList>
    </citation>
    <scope>NUCLEOTIDE SEQUENCE</scope>
</reference>
<dbReference type="FunFam" id="3.30.565.10:FF:000004">
    <property type="entry name" value="DNA topoisomerase 2"/>
    <property type="match status" value="1"/>
</dbReference>
<feature type="compositionally biased region" description="Basic residues" evidence="16">
    <location>
        <begin position="1567"/>
        <end position="1581"/>
    </location>
</feature>
<dbReference type="CDD" id="cd00187">
    <property type="entry name" value="TOP4c"/>
    <property type="match status" value="1"/>
</dbReference>
<comment type="catalytic activity">
    <reaction evidence="1 14 15">
        <text>ATP-dependent breakage, passage and rejoining of double-stranded DNA.</text>
        <dbReference type="EC" id="5.6.2.2"/>
    </reaction>
</comment>
<feature type="region of interest" description="Disordered" evidence="16">
    <location>
        <begin position="1500"/>
        <end position="1599"/>
    </location>
</feature>
<dbReference type="GO" id="GO:0003918">
    <property type="term" value="F:DNA topoisomerase type II (double strand cut, ATP-hydrolyzing) activity"/>
    <property type="evidence" value="ECO:0007669"/>
    <property type="project" value="UniProtKB-UniRule"/>
</dbReference>
<dbReference type="SMART" id="SM00433">
    <property type="entry name" value="TOP2c"/>
    <property type="match status" value="1"/>
</dbReference>
<feature type="domain" description="Toprim" evidence="17">
    <location>
        <begin position="524"/>
        <end position="641"/>
    </location>
</feature>
<evidence type="ECO:0000256" key="7">
    <source>
        <dbReference type="ARBA" id="ARBA00022723"/>
    </source>
</evidence>
<dbReference type="Gene3D" id="3.30.1360.40">
    <property type="match status" value="1"/>
</dbReference>
<dbReference type="Gene3D" id="3.40.50.670">
    <property type="match status" value="1"/>
</dbReference>
<dbReference type="PROSITE" id="PS50880">
    <property type="entry name" value="TOPRIM"/>
    <property type="match status" value="1"/>
</dbReference>
<keyword evidence="12 14" id="KW-0238">DNA-binding</keyword>
<comment type="cofactor">
    <cofactor evidence="2">
        <name>Ca(2+)</name>
        <dbReference type="ChEBI" id="CHEBI:29108"/>
    </cofactor>
</comment>
<evidence type="ECO:0000313" key="20">
    <source>
        <dbReference type="Proteomes" id="UP001154114"/>
    </source>
</evidence>
<dbReference type="GO" id="GO:0000819">
    <property type="term" value="P:sister chromatid segregation"/>
    <property type="evidence" value="ECO:0007669"/>
    <property type="project" value="TreeGrafter"/>
</dbReference>
<feature type="domain" description="Topo IIA-type catalytic" evidence="18">
    <location>
        <begin position="784"/>
        <end position="1252"/>
    </location>
</feature>
<dbReference type="SMART" id="SM00434">
    <property type="entry name" value="TOP4c"/>
    <property type="match status" value="1"/>
</dbReference>
<evidence type="ECO:0000256" key="9">
    <source>
        <dbReference type="ARBA" id="ARBA00022840"/>
    </source>
</evidence>
<feature type="compositionally biased region" description="Basic and acidic residues" evidence="16">
    <location>
        <begin position="1472"/>
        <end position="1484"/>
    </location>
</feature>
<dbReference type="InterPro" id="IPR050634">
    <property type="entry name" value="DNA_Topoisomerase_II"/>
</dbReference>
<dbReference type="FunFam" id="3.30.1360.40:FF:000003">
    <property type="entry name" value="DNA topoisomerase 2"/>
    <property type="match status" value="1"/>
</dbReference>
<dbReference type="GO" id="GO:0000712">
    <property type="term" value="P:resolution of meiotic recombination intermediates"/>
    <property type="evidence" value="ECO:0007669"/>
    <property type="project" value="TreeGrafter"/>
</dbReference>
<gene>
    <name evidence="19" type="ORF">CINC_LOCUS2673</name>
</gene>
<dbReference type="InterPro" id="IPR013758">
    <property type="entry name" value="Topo_IIA_A/C_ab"/>
</dbReference>
<keyword evidence="9 15" id="KW-0067">ATP-binding</keyword>
<dbReference type="EMBL" id="LR824016">
    <property type="protein sequence ID" value="CAH0584487.1"/>
    <property type="molecule type" value="Genomic_DNA"/>
</dbReference>
<feature type="compositionally biased region" description="Basic residues" evidence="16">
    <location>
        <begin position="1527"/>
        <end position="1536"/>
    </location>
</feature>
<dbReference type="PROSITE" id="PS00177">
    <property type="entry name" value="TOPOISOMERASE_II"/>
    <property type="match status" value="1"/>
</dbReference>
<dbReference type="CDD" id="cd03481">
    <property type="entry name" value="TopoIIA_Trans_ScTopoIIA"/>
    <property type="match status" value="1"/>
</dbReference>
<evidence type="ECO:0000256" key="16">
    <source>
        <dbReference type="SAM" id="MobiDB-lite"/>
    </source>
</evidence>
<dbReference type="InterPro" id="IPR014721">
    <property type="entry name" value="Ribsml_uS5_D2-typ_fold_subgr"/>
</dbReference>
<feature type="region of interest" description="Disordered" evidence="16">
    <location>
        <begin position="1168"/>
        <end position="1196"/>
    </location>
</feature>
<evidence type="ECO:0000256" key="4">
    <source>
        <dbReference type="ARBA" id="ARBA00011080"/>
    </source>
</evidence>
<dbReference type="PANTHER" id="PTHR10169:SF38">
    <property type="entry name" value="DNA TOPOISOMERASE 2"/>
    <property type="match status" value="1"/>
</dbReference>
<dbReference type="Pfam" id="PF01751">
    <property type="entry name" value="Toprim"/>
    <property type="match status" value="1"/>
</dbReference>
<dbReference type="GO" id="GO:0005634">
    <property type="term" value="C:nucleus"/>
    <property type="evidence" value="ECO:0007669"/>
    <property type="project" value="TreeGrafter"/>
</dbReference>
<organism evidence="19 20">
    <name type="scientific">Chrysodeixis includens</name>
    <name type="common">Soybean looper</name>
    <name type="synonym">Pseudoplusia includens</name>
    <dbReference type="NCBI Taxonomy" id="689277"/>
    <lineage>
        <taxon>Eukaryota</taxon>
        <taxon>Metazoa</taxon>
        <taxon>Ecdysozoa</taxon>
        <taxon>Arthropoda</taxon>
        <taxon>Hexapoda</taxon>
        <taxon>Insecta</taxon>
        <taxon>Pterygota</taxon>
        <taxon>Neoptera</taxon>
        <taxon>Endopterygota</taxon>
        <taxon>Lepidoptera</taxon>
        <taxon>Glossata</taxon>
        <taxon>Ditrysia</taxon>
        <taxon>Noctuoidea</taxon>
        <taxon>Noctuidae</taxon>
        <taxon>Plusiinae</taxon>
        <taxon>Chrysodeixis</taxon>
    </lineage>
</organism>
<evidence type="ECO:0000256" key="15">
    <source>
        <dbReference type="RuleBase" id="RU362094"/>
    </source>
</evidence>
<keyword evidence="11 14" id="KW-0799">Topoisomerase</keyword>
<dbReference type="EC" id="5.6.2.2" evidence="5 15"/>
<dbReference type="SUPFAM" id="SSF55874">
    <property type="entry name" value="ATPase domain of HSP90 chaperone/DNA topoisomerase II/histidine kinase"/>
    <property type="match status" value="1"/>
</dbReference>
<evidence type="ECO:0000256" key="5">
    <source>
        <dbReference type="ARBA" id="ARBA00012895"/>
    </source>
</evidence>
<dbReference type="PANTHER" id="PTHR10169">
    <property type="entry name" value="DNA TOPOISOMERASE/GYRASE"/>
    <property type="match status" value="1"/>
</dbReference>
<dbReference type="InterPro" id="IPR001154">
    <property type="entry name" value="TopoII_euk"/>
</dbReference>
<evidence type="ECO:0000256" key="2">
    <source>
        <dbReference type="ARBA" id="ARBA00001913"/>
    </source>
</evidence>
<dbReference type="Pfam" id="PF16898">
    <property type="entry name" value="TOPRIM_C"/>
    <property type="match status" value="1"/>
</dbReference>
<comment type="similarity">
    <text evidence="4 15">Belongs to the type II topoisomerase family.</text>
</comment>
<feature type="compositionally biased region" description="Acidic residues" evidence="16">
    <location>
        <begin position="1438"/>
        <end position="1448"/>
    </location>
</feature>
<sequence>MKKKFLSITDLGVFVVSLRSCICKIKHIRKCYFLSAYVISATFVLVSRQTQFSVNRTRLNSSFNKMADIKAMFNKMNNPAQNGTGEPAPPAKGAKGTIEKIYQKKTQLEHILLRPDTYIGSVERTSELMWIFDKTKECMVQKELNFVPGLYKIYDEILVNAADNKQRDPKMDVIKIEINQEQNTISVYNNGCGIPVVMHKEEKMYVPTMIFGHLLTSSNYNDEEEKVTGGRNGYGAKLCNIFSTKFTLETASKQYKKHFKQTWGSNMTKASEPKVKEAGKDDDFTKVTFSPDLAKFKMEKLEDDIVALMSRRAYDIAMSTQGVKVYLNGERLKINKFKDYVDLYIKGKEDENGQPLKVVYEKVNDRWELALTLSDKGFQQVSFVNSIATTKGGKHVDTVSDSIVKNVLEILKKKNKGGVNIKPVQVKNHMWVFINCLIVNPTFDSQTKEYMTLQAKSFGSKCNYSDKFITAVTKSGLVESVLTWAKFKAQTELVKASGKKQSKLKGIPKLEDANDAGTKNAHLCTLILTEGDSAKSLAVSGLGVVGRDHYGVFPLKGKPLNVRDASHKQVLENVEINNVIKILGLQYKKKYNSVDDLKSLRYGKVMIMADQDQDGSHIKGLIINFIHHNWPELLKLPFLEEFITPIVKATKKDKEISFYSLPEFEEWKNNTENHHTYNIKYYKGLGTSTSKEAKEYFQNMDRHRIRFKYGGPTDDHHIELAFSKKGADQRKEWLTNHMDEVKRRKEIGLPERYLYTKDTKAVSYSDFVNLELVLFSNGDNVRSIPSMVDGLKPGQRKVIFTCIKRNDKREVKVAQLAGSVAEQSAYHHGEQSLAMTIVNLAQNYVGSNNINLLEPRGQFGTRLCGGKDSASPRYIFTLMSPLTRLLFHPHDDPLLVHEFEDNQKIEPIYYLPIIPMVLVNGAEGIGTGWSTKIPNYNPRDIAENIRRMLDGEDPKPMHPWYKNFRGTIEGFGDKYVISGEAAVLPGERLEITELPVGAWTQNYKENVLEPMLGTDKAKPLISEYREYNTDTTVRFVVSLLPGKLAEVEAEGVHKVFKLQTTISLTCMNAFDHNSCLKKYDKVEEILRDFYALRVQYYARRKEYRQGQLQAEADKLSNQARFILEKCDKGLVVENKKRKAMVEELIKRGYAPDPIADWKKRASKIQGLTAVEEDPQESDDEPEPEAEKGKPVDPEKAFQNLKEVKKFNYLLGMSMWMLTKEKKDELLKQRDQKLAELDELKAKTPAMLWREDLDEFLIKLEEIEEKERQEEMTVNKKTAKAANANKKNRKSLMDIAPADNGRRVEPKISDDLIKRIQAAEKAKTRKEIKKEYDPDDPTGISPISAEKKPKGRVKKEKVEKPDKPEKIKSETDKGAGDGLKQTKLAFKKETKKKRATFSGSSSEEGSDVELSPREPPAPRARAQARRAATKVQKYKDGSEESDSGSDVELLDNKLEDEGDAPRALSASDDDDDFHVNKHADKKPAEMDSDCLFDSLIEDTKNEEKDRAKNNGASHPTTVLSSDEDTPPKKKPGPKRKLMNNDSKKPKKRTAKDMLSDEDDDSIFDSKKDQKKKAAPKKKLKKKVASDSESDPHNFSFSDSD</sequence>
<dbReference type="InterPro" id="IPR031660">
    <property type="entry name" value="TOPRIM_C"/>
</dbReference>
<keyword evidence="13 14" id="KW-0413">Isomerase</keyword>
<evidence type="ECO:0000256" key="14">
    <source>
        <dbReference type="PROSITE-ProRule" id="PRU01384"/>
    </source>
</evidence>
<feature type="region of interest" description="Disordered" evidence="16">
    <location>
        <begin position="1266"/>
        <end position="1488"/>
    </location>
</feature>
<dbReference type="GO" id="GO:0005524">
    <property type="term" value="F:ATP binding"/>
    <property type="evidence" value="ECO:0007669"/>
    <property type="project" value="UniProtKB-UniRule"/>
</dbReference>
<dbReference type="FunFam" id="3.90.199.10:FF:000002">
    <property type="entry name" value="DNA topoisomerase 2"/>
    <property type="match status" value="1"/>
</dbReference>
<feature type="compositionally biased region" description="Basic and acidic residues" evidence="16">
    <location>
        <begin position="1299"/>
        <end position="1321"/>
    </location>
</feature>
<feature type="compositionally biased region" description="Basic and acidic residues" evidence="16">
    <location>
        <begin position="1184"/>
        <end position="1196"/>
    </location>
</feature>
<evidence type="ECO:0000256" key="1">
    <source>
        <dbReference type="ARBA" id="ARBA00000185"/>
    </source>
</evidence>
<dbReference type="Gene3D" id="3.30.230.10">
    <property type="match status" value="1"/>
</dbReference>
<dbReference type="InterPro" id="IPR020568">
    <property type="entry name" value="Ribosomal_Su5_D2-typ_SF"/>
</dbReference>
<feature type="compositionally biased region" description="Basic and acidic residues" evidence="16">
    <location>
        <begin position="1355"/>
        <end position="1374"/>
    </location>
</feature>
<dbReference type="GO" id="GO:0046872">
    <property type="term" value="F:metal ion binding"/>
    <property type="evidence" value="ECO:0007669"/>
    <property type="project" value="UniProtKB-KW"/>
</dbReference>
<keyword evidence="20" id="KW-1185">Reference proteome</keyword>
<dbReference type="Pfam" id="PF00521">
    <property type="entry name" value="DNA_topoisoIV"/>
    <property type="match status" value="1"/>
</dbReference>
<dbReference type="FunFam" id="3.30.230.10:FF:000008">
    <property type="entry name" value="DNA topoisomerase 2"/>
    <property type="match status" value="1"/>
</dbReference>
<dbReference type="Gene3D" id="3.30.1490.30">
    <property type="match status" value="1"/>
</dbReference>
<protein>
    <recommendedName>
        <fullName evidence="6 15">DNA topoisomerase 2</fullName>
        <ecNumber evidence="5 15">5.6.2.2</ecNumber>
    </recommendedName>
</protein>
<dbReference type="OrthoDB" id="276498at2759"/>
<evidence type="ECO:0000256" key="12">
    <source>
        <dbReference type="ARBA" id="ARBA00023125"/>
    </source>
</evidence>
<comment type="subunit">
    <text evidence="15">Homodimer.</text>
</comment>
<evidence type="ECO:0000256" key="13">
    <source>
        <dbReference type="ARBA" id="ARBA00023235"/>
    </source>
</evidence>
<dbReference type="InterPro" id="IPR034157">
    <property type="entry name" value="TOPRIM_TopoII"/>
</dbReference>
<dbReference type="PRINTS" id="PR00418">
    <property type="entry name" value="TPI2FAMILY"/>
</dbReference>
<keyword evidence="8 15" id="KW-0547">Nucleotide-binding</keyword>
<dbReference type="Pfam" id="PF02518">
    <property type="entry name" value="HATPase_c"/>
    <property type="match status" value="1"/>
</dbReference>
<dbReference type="InterPro" id="IPR013760">
    <property type="entry name" value="Topo_IIA-like_dom_sf"/>
</dbReference>
<dbReference type="InterPro" id="IPR013759">
    <property type="entry name" value="Topo_IIA_B_C"/>
</dbReference>
<comment type="cofactor">
    <cofactor evidence="3">
        <name>Mg(2+)</name>
        <dbReference type="ChEBI" id="CHEBI:18420"/>
    </cofactor>
</comment>
<dbReference type="FunFam" id="3.30.1490.30:FF:000001">
    <property type="entry name" value="DNA topoisomerase 2"/>
    <property type="match status" value="1"/>
</dbReference>
<dbReference type="GO" id="GO:0006265">
    <property type="term" value="P:DNA topological change"/>
    <property type="evidence" value="ECO:0007669"/>
    <property type="project" value="UniProtKB-UniRule"/>
</dbReference>
<comment type="function">
    <text evidence="15">Control of topological states of DNA by transient breakage and subsequent rejoining of DNA strands. Topoisomerase II makes double-strand breaks.</text>
</comment>
<evidence type="ECO:0000256" key="8">
    <source>
        <dbReference type="ARBA" id="ARBA00022741"/>
    </source>
</evidence>
<dbReference type="InterPro" id="IPR013757">
    <property type="entry name" value="Topo_IIA_A_a_sf"/>
</dbReference>
<dbReference type="InterPro" id="IPR013506">
    <property type="entry name" value="Topo_IIA_bsu_dom2"/>
</dbReference>
<dbReference type="PROSITE" id="PS52040">
    <property type="entry name" value="TOPO_IIA"/>
    <property type="match status" value="1"/>
</dbReference>
<feature type="compositionally biased region" description="Acidic residues" evidence="16">
    <location>
        <begin position="1170"/>
        <end position="1183"/>
    </location>
</feature>
<dbReference type="SUPFAM" id="SSF54211">
    <property type="entry name" value="Ribosomal protein S5 domain 2-like"/>
    <property type="match status" value="1"/>
</dbReference>
<proteinExistence type="inferred from homology"/>
<accession>A0A9P0FQ81</accession>
<dbReference type="Proteomes" id="UP001154114">
    <property type="component" value="Chromosome 13"/>
</dbReference>
<dbReference type="InterPro" id="IPR036890">
    <property type="entry name" value="HATPase_C_sf"/>
</dbReference>
<dbReference type="Gene3D" id="3.30.565.10">
    <property type="entry name" value="Histidine kinase-like ATPase, C-terminal domain"/>
    <property type="match status" value="1"/>
</dbReference>
<feature type="compositionally biased region" description="Polar residues" evidence="16">
    <location>
        <begin position="1509"/>
        <end position="1519"/>
    </location>
</feature>
<dbReference type="InterPro" id="IPR006171">
    <property type="entry name" value="TOPRIM_dom"/>
</dbReference>
<dbReference type="InterPro" id="IPR018522">
    <property type="entry name" value="TopoIIA_CS"/>
</dbReference>
<dbReference type="FunFam" id="3.40.50.670:FF:000001">
    <property type="entry name" value="DNA topoisomerase 2"/>
    <property type="match status" value="2"/>
</dbReference>
<dbReference type="CDD" id="cd03365">
    <property type="entry name" value="TOPRIM_TopoIIA"/>
    <property type="match status" value="1"/>
</dbReference>
<keyword evidence="10" id="KW-0460">Magnesium</keyword>
<evidence type="ECO:0000259" key="17">
    <source>
        <dbReference type="PROSITE" id="PS50880"/>
    </source>
</evidence>
<dbReference type="InterPro" id="IPR003594">
    <property type="entry name" value="HATPase_dom"/>
</dbReference>
<evidence type="ECO:0000259" key="18">
    <source>
        <dbReference type="PROSITE" id="PS52040"/>
    </source>
</evidence>
<feature type="active site" description="O-(5'-phospho-DNA)-tyrosine intermediate" evidence="14">
    <location>
        <position position="874"/>
    </location>
</feature>
<name>A0A9P0FQ81_CHRIL</name>
<dbReference type="PRINTS" id="PR01158">
    <property type="entry name" value="TOPISMRASEII"/>
</dbReference>
<dbReference type="Gene3D" id="3.90.199.10">
    <property type="entry name" value="Topoisomerase II, domain 5"/>
    <property type="match status" value="1"/>
</dbReference>
<dbReference type="SUPFAM" id="SSF56719">
    <property type="entry name" value="Type II DNA topoisomerase"/>
    <property type="match status" value="1"/>
</dbReference>
<evidence type="ECO:0000256" key="11">
    <source>
        <dbReference type="ARBA" id="ARBA00023029"/>
    </source>
</evidence>
<dbReference type="InterPro" id="IPR002205">
    <property type="entry name" value="Topo_IIA_dom_A"/>
</dbReference>
<dbReference type="Gene3D" id="1.10.268.10">
    <property type="entry name" value="Topoisomerase, domain 3"/>
    <property type="match status" value="1"/>
</dbReference>
<evidence type="ECO:0000256" key="6">
    <source>
        <dbReference type="ARBA" id="ARBA00019635"/>
    </source>
</evidence>
<dbReference type="Pfam" id="PF00204">
    <property type="entry name" value="DNA_gyraseB"/>
    <property type="match status" value="1"/>
</dbReference>
<dbReference type="CDD" id="cd16930">
    <property type="entry name" value="HATPase_TopII-like"/>
    <property type="match status" value="1"/>
</dbReference>
<keyword evidence="7" id="KW-0479">Metal-binding</keyword>
<evidence type="ECO:0000313" key="19">
    <source>
        <dbReference type="EMBL" id="CAH0584487.1"/>
    </source>
</evidence>